<proteinExistence type="inferred from homology"/>
<dbReference type="EMBL" id="BDEQ01000001">
    <property type="protein sequence ID" value="GAT98001.1"/>
    <property type="molecule type" value="Genomic_DNA"/>
</dbReference>
<evidence type="ECO:0000313" key="4">
    <source>
        <dbReference type="EMBL" id="GAT98001.1"/>
    </source>
</evidence>
<dbReference type="VEuPathDB" id="AmoebaDB:KM1_274730"/>
<protein>
    <submittedName>
        <fullName evidence="4">Uncharacterized protein</fullName>
    </submittedName>
</protein>
<dbReference type="PANTHER" id="PTHR13293">
    <property type="entry name" value="AKIRIN-RELATED"/>
    <property type="match status" value="1"/>
</dbReference>
<dbReference type="GO" id="GO:0000785">
    <property type="term" value="C:chromatin"/>
    <property type="evidence" value="ECO:0007669"/>
    <property type="project" value="TreeGrafter"/>
</dbReference>
<evidence type="ECO:0000256" key="3">
    <source>
        <dbReference type="ARBA" id="ARBA00023242"/>
    </source>
</evidence>
<comment type="caution">
    <text evidence="4">The sequence shown here is derived from an EMBL/GenBank/DDBJ whole genome shotgun (WGS) entry which is preliminary data.</text>
</comment>
<comment type="subcellular location">
    <subcellularLocation>
        <location evidence="1">Nucleus</location>
    </subcellularLocation>
</comment>
<dbReference type="VEuPathDB" id="AmoebaDB:EHI5A_213850"/>
<sequence>MAFSLTKRQFIEEENDEAQRKRINKPDNYPLKRPSVFPHIEVSVEELIRMSGKTSFTPEEVQNIALIAVRNNQSRIREEYEKILNEKLKEQNEVFEAYQRQYLEKQYNMQEMPYYL</sequence>
<dbReference type="GO" id="GO:0003712">
    <property type="term" value="F:transcription coregulator activity"/>
    <property type="evidence" value="ECO:0007669"/>
    <property type="project" value="TreeGrafter"/>
</dbReference>
<dbReference type="PANTHER" id="PTHR13293:SF6">
    <property type="entry name" value="AKIRIN-RELATED"/>
    <property type="match status" value="1"/>
</dbReference>
<comment type="similarity">
    <text evidence="2">Belongs to the akirin family.</text>
</comment>
<dbReference type="InterPro" id="IPR024132">
    <property type="entry name" value="Akirin"/>
</dbReference>
<evidence type="ECO:0000256" key="2">
    <source>
        <dbReference type="ARBA" id="ARBA00005625"/>
    </source>
</evidence>
<dbReference type="GO" id="GO:0005634">
    <property type="term" value="C:nucleus"/>
    <property type="evidence" value="ECO:0007669"/>
    <property type="project" value="UniProtKB-SubCell"/>
</dbReference>
<dbReference type="Proteomes" id="UP000078387">
    <property type="component" value="Unassembled WGS sequence"/>
</dbReference>
<accession>A0A5K1V3E9</accession>
<dbReference type="VEuPathDB" id="AmoebaDB:EHI8A_219610"/>
<dbReference type="AlphaFoldDB" id="A0A5K1V3E9"/>
<evidence type="ECO:0000313" key="5">
    <source>
        <dbReference type="Proteomes" id="UP000078387"/>
    </source>
</evidence>
<name>A0A5K1V3E9_ENTHI</name>
<dbReference type="VEuPathDB" id="AmoebaDB:EHI_056120"/>
<keyword evidence="3" id="KW-0539">Nucleus</keyword>
<dbReference type="OMA" id="QYSIQEM"/>
<gene>
    <name evidence="4" type="ORF">CL6EHI_056120</name>
</gene>
<dbReference type="GO" id="GO:0045944">
    <property type="term" value="P:positive regulation of transcription by RNA polymerase II"/>
    <property type="evidence" value="ECO:0007669"/>
    <property type="project" value="TreeGrafter"/>
</dbReference>
<reference evidence="4 5" key="1">
    <citation type="submission" date="2016-05" db="EMBL/GenBank/DDBJ databases">
        <title>First whole genome sequencing of Entamoeba histolytica HM1:IMSS-clone-6.</title>
        <authorList>
            <person name="Mukherjee Avik.K."/>
            <person name="Izumyama S."/>
            <person name="Nakada-Tsukui K."/>
            <person name="Nozaki T."/>
        </authorList>
    </citation>
    <scope>NUCLEOTIDE SEQUENCE [LARGE SCALE GENOMIC DNA]</scope>
    <source>
        <strain evidence="4 5">HM1:IMSS clone 6</strain>
    </source>
</reference>
<organism evidence="4 5">
    <name type="scientific">Entamoeba histolytica</name>
    <dbReference type="NCBI Taxonomy" id="5759"/>
    <lineage>
        <taxon>Eukaryota</taxon>
        <taxon>Amoebozoa</taxon>
        <taxon>Evosea</taxon>
        <taxon>Archamoebae</taxon>
        <taxon>Mastigamoebida</taxon>
        <taxon>Entamoebidae</taxon>
        <taxon>Entamoeba</taxon>
    </lineage>
</organism>
<dbReference type="VEuPathDB" id="AmoebaDB:EHI7A_187810"/>
<evidence type="ECO:0000256" key="1">
    <source>
        <dbReference type="ARBA" id="ARBA00004123"/>
    </source>
</evidence>